<name>A0ABY6IX53_9HYPH</name>
<evidence type="ECO:0000259" key="4">
    <source>
        <dbReference type="SMART" id="SM00822"/>
    </source>
</evidence>
<dbReference type="PANTHER" id="PTHR24321:SF8">
    <property type="entry name" value="ESTRADIOL 17-BETA-DEHYDROGENASE 8-RELATED"/>
    <property type="match status" value="1"/>
</dbReference>
<dbReference type="NCBIfam" id="NF004203">
    <property type="entry name" value="PRK05653.2-4"/>
    <property type="match status" value="1"/>
</dbReference>
<feature type="domain" description="Ketoreductase" evidence="4">
    <location>
        <begin position="6"/>
        <end position="192"/>
    </location>
</feature>
<dbReference type="InterPro" id="IPR002347">
    <property type="entry name" value="SDR_fam"/>
</dbReference>
<organism evidence="5 6">
    <name type="scientific">Pelagibacterium flavum</name>
    <dbReference type="NCBI Taxonomy" id="2984530"/>
    <lineage>
        <taxon>Bacteria</taxon>
        <taxon>Pseudomonadati</taxon>
        <taxon>Pseudomonadota</taxon>
        <taxon>Alphaproteobacteria</taxon>
        <taxon>Hyphomicrobiales</taxon>
        <taxon>Devosiaceae</taxon>
        <taxon>Pelagibacterium</taxon>
    </lineage>
</organism>
<dbReference type="Proteomes" id="UP001163882">
    <property type="component" value="Chromosome"/>
</dbReference>
<reference evidence="5" key="1">
    <citation type="submission" date="2022-10" db="EMBL/GenBank/DDBJ databases">
        <title>YIM 151497 complete genome.</title>
        <authorList>
            <person name="Chen X."/>
        </authorList>
    </citation>
    <scope>NUCLEOTIDE SEQUENCE</scope>
    <source>
        <strain evidence="5">YIM 151497</strain>
    </source>
</reference>
<evidence type="ECO:0000256" key="2">
    <source>
        <dbReference type="ARBA" id="ARBA00023002"/>
    </source>
</evidence>
<accession>A0ABY6IX53</accession>
<dbReference type="Pfam" id="PF13561">
    <property type="entry name" value="adh_short_C2"/>
    <property type="match status" value="1"/>
</dbReference>
<sequence length="259" mass="27481">MALEGRIALVTGGGSGLGRASALKLAAEGADIALLSRTMEEVDAVCLEITRLGRKALPLYADISDVADMQAAFDQITETFGRLDIVFANAGINGTWAPLEELTVEDWDKTNAVNLRGTFLTLHHAVPLMKEHGGSIIITSSINGTRTFTTAGASAYSTTKAGQLALTQMAALELAKHRIRVNAICPGAIESQIDQNTEQRNVEMAAEPAYYPDGDIPLTDGKPGKAEEIADLVCFLSSDSSRHITGTPIWIDGAQSLLV</sequence>
<dbReference type="SMART" id="SM00822">
    <property type="entry name" value="PKS_KR"/>
    <property type="match status" value="1"/>
</dbReference>
<keyword evidence="2" id="KW-0560">Oxidoreductase</keyword>
<proteinExistence type="inferred from homology"/>
<protein>
    <submittedName>
        <fullName evidence="5">SDR family oxidoreductase</fullName>
    </submittedName>
</protein>
<gene>
    <name evidence="5" type="ORF">OF122_09590</name>
</gene>
<evidence type="ECO:0000313" key="5">
    <source>
        <dbReference type="EMBL" id="UYQ73989.1"/>
    </source>
</evidence>
<evidence type="ECO:0000313" key="6">
    <source>
        <dbReference type="Proteomes" id="UP001163882"/>
    </source>
</evidence>
<dbReference type="Gene3D" id="3.40.50.720">
    <property type="entry name" value="NAD(P)-binding Rossmann-like Domain"/>
    <property type="match status" value="1"/>
</dbReference>
<dbReference type="SUPFAM" id="SSF51735">
    <property type="entry name" value="NAD(P)-binding Rossmann-fold domains"/>
    <property type="match status" value="1"/>
</dbReference>
<dbReference type="PANTHER" id="PTHR24321">
    <property type="entry name" value="DEHYDROGENASES, SHORT CHAIN"/>
    <property type="match status" value="1"/>
</dbReference>
<dbReference type="InterPro" id="IPR057326">
    <property type="entry name" value="KR_dom"/>
</dbReference>
<keyword evidence="6" id="KW-1185">Reference proteome</keyword>
<evidence type="ECO:0000256" key="1">
    <source>
        <dbReference type="ARBA" id="ARBA00006484"/>
    </source>
</evidence>
<comment type="similarity">
    <text evidence="1">Belongs to the short-chain dehydrogenases/reductases (SDR) family.</text>
</comment>
<dbReference type="RefSeq" id="WP_264227537.1">
    <property type="nucleotide sequence ID" value="NZ_CP107716.1"/>
</dbReference>
<dbReference type="PRINTS" id="PR00081">
    <property type="entry name" value="GDHRDH"/>
</dbReference>
<keyword evidence="3" id="KW-0520">NAD</keyword>
<dbReference type="PRINTS" id="PR00080">
    <property type="entry name" value="SDRFAMILY"/>
</dbReference>
<dbReference type="InterPro" id="IPR036291">
    <property type="entry name" value="NAD(P)-bd_dom_sf"/>
</dbReference>
<dbReference type="EMBL" id="CP107716">
    <property type="protein sequence ID" value="UYQ73989.1"/>
    <property type="molecule type" value="Genomic_DNA"/>
</dbReference>
<evidence type="ECO:0000256" key="3">
    <source>
        <dbReference type="ARBA" id="ARBA00023027"/>
    </source>
</evidence>
<dbReference type="CDD" id="cd05233">
    <property type="entry name" value="SDR_c"/>
    <property type="match status" value="1"/>
</dbReference>